<evidence type="ECO:0000256" key="1">
    <source>
        <dbReference type="ARBA" id="ARBA00022676"/>
    </source>
</evidence>
<name>A0ABR6YT79_9FIRM</name>
<accession>A0ABR6YT79</accession>
<sequence length="417" mass="48347">MKKTVWIWNHYATNMYKDRAGRHYSFAENLLKRGYNPIIFCASTNHFSNENIEIMNKKYRVDTIDEITFVIVKTPDYVGNTKKRLYNMLTFYKNLFPVAKEYAQINGKPDLILASSVHPLTLIAGIQMAKKFKVPCICEVRDLWPESIVAYGGLKRTSFIAKVLYRGEKWIYERADKLIFTMEGGSDYIIEQGWNKEQGSSIDLQKVYHINNGVDLDAFKENEKVYKFEDQDLDNEKTFKVIYTGSIRLVNNVKTIVNAAQVVKNESPNAIIFLIYGDGSDRKNLEDFCKENNINNVVFKGYVNKNRIPYVLSKSNLNIIHFEDNQIKKYGASLNKMFEYFASGKPTVSDCEFGYDLIKRYNCGMVVDHADPEQLAKTIIEFSNMSKNQYEQYCKNAITAANDYDYQRLTEKLIELI</sequence>
<dbReference type="SUPFAM" id="SSF53756">
    <property type="entry name" value="UDP-Glycosyltransferase/glycogen phosphorylase"/>
    <property type="match status" value="1"/>
</dbReference>
<keyword evidence="1" id="KW-0328">Glycosyltransferase</keyword>
<organism evidence="5 6">
    <name type="scientific">Acetobacterium malicum</name>
    <dbReference type="NCBI Taxonomy" id="52692"/>
    <lineage>
        <taxon>Bacteria</taxon>
        <taxon>Bacillati</taxon>
        <taxon>Bacillota</taxon>
        <taxon>Clostridia</taxon>
        <taxon>Eubacteriales</taxon>
        <taxon>Eubacteriaceae</taxon>
        <taxon>Acetobacterium</taxon>
    </lineage>
</organism>
<dbReference type="Pfam" id="PF13439">
    <property type="entry name" value="Glyco_transf_4"/>
    <property type="match status" value="1"/>
</dbReference>
<evidence type="ECO:0000259" key="3">
    <source>
        <dbReference type="Pfam" id="PF00534"/>
    </source>
</evidence>
<dbReference type="InterPro" id="IPR028098">
    <property type="entry name" value="Glyco_trans_4-like_N"/>
</dbReference>
<dbReference type="PANTHER" id="PTHR12526:SF629">
    <property type="entry name" value="TEICHURONIC ACID BIOSYNTHESIS GLYCOSYLTRANSFERASE TUAH-RELATED"/>
    <property type="match status" value="1"/>
</dbReference>
<dbReference type="EMBL" id="WJBE01000001">
    <property type="protein sequence ID" value="MBC3898379.1"/>
    <property type="molecule type" value="Genomic_DNA"/>
</dbReference>
<dbReference type="Pfam" id="PF00534">
    <property type="entry name" value="Glycos_transf_1"/>
    <property type="match status" value="1"/>
</dbReference>
<evidence type="ECO:0000259" key="4">
    <source>
        <dbReference type="Pfam" id="PF13439"/>
    </source>
</evidence>
<gene>
    <name evidence="5" type="ORF">GH811_01950</name>
</gene>
<evidence type="ECO:0000313" key="5">
    <source>
        <dbReference type="EMBL" id="MBC3898379.1"/>
    </source>
</evidence>
<dbReference type="Gene3D" id="3.40.50.2000">
    <property type="entry name" value="Glycogen Phosphorylase B"/>
    <property type="match status" value="2"/>
</dbReference>
<proteinExistence type="predicted"/>
<dbReference type="PANTHER" id="PTHR12526">
    <property type="entry name" value="GLYCOSYLTRANSFERASE"/>
    <property type="match status" value="1"/>
</dbReference>
<dbReference type="RefSeq" id="WP_186893037.1">
    <property type="nucleotide sequence ID" value="NZ_WJBE01000001.1"/>
</dbReference>
<protein>
    <submittedName>
        <fullName evidence="5">Glycosyltransferase</fullName>
    </submittedName>
</protein>
<evidence type="ECO:0000256" key="2">
    <source>
        <dbReference type="ARBA" id="ARBA00022679"/>
    </source>
</evidence>
<keyword evidence="6" id="KW-1185">Reference proteome</keyword>
<dbReference type="CDD" id="cd03794">
    <property type="entry name" value="GT4_WbuB-like"/>
    <property type="match status" value="1"/>
</dbReference>
<feature type="domain" description="Glycosyltransferase subfamily 4-like N-terminal" evidence="4">
    <location>
        <begin position="24"/>
        <end position="217"/>
    </location>
</feature>
<reference evidence="5 6" key="1">
    <citation type="journal article" date="2020" name="mSystems">
        <title>Defining Genomic and Predicted Metabolic Features of the Acetobacterium Genus.</title>
        <authorList>
            <person name="Ross D.E."/>
            <person name="Marshall C.W."/>
            <person name="Gulliver D."/>
            <person name="May H.D."/>
            <person name="Norman R.S."/>
        </authorList>
    </citation>
    <scope>NUCLEOTIDE SEQUENCE [LARGE SCALE GENOMIC DNA]</scope>
    <source>
        <strain evidence="5 6">DSM 4132</strain>
    </source>
</reference>
<dbReference type="Proteomes" id="UP000622405">
    <property type="component" value="Unassembled WGS sequence"/>
</dbReference>
<evidence type="ECO:0000313" key="6">
    <source>
        <dbReference type="Proteomes" id="UP000622405"/>
    </source>
</evidence>
<dbReference type="InterPro" id="IPR001296">
    <property type="entry name" value="Glyco_trans_1"/>
</dbReference>
<comment type="caution">
    <text evidence="5">The sequence shown here is derived from an EMBL/GenBank/DDBJ whole genome shotgun (WGS) entry which is preliminary data.</text>
</comment>
<feature type="domain" description="Glycosyl transferase family 1" evidence="3">
    <location>
        <begin position="233"/>
        <end position="397"/>
    </location>
</feature>
<keyword evidence="2" id="KW-0808">Transferase</keyword>